<proteinExistence type="predicted"/>
<protein>
    <submittedName>
        <fullName evidence="1">Uncharacterized protein</fullName>
    </submittedName>
</protein>
<reference evidence="1 2" key="1">
    <citation type="submission" date="2016-05" db="EMBL/GenBank/DDBJ databases">
        <title>Pathogenic, phenotypic and molecular characterisation of Xanthomonas nasturtii sp. nov. and Xanthomonas floridensis sp. nov., new species of Xanthomonas associated with watercress production in Florida.</title>
        <authorList>
            <person name="Vicente J.G."/>
            <person name="Rothwell S."/>
            <person name="Holub E.B."/>
            <person name="Studholme D.J."/>
        </authorList>
    </citation>
    <scope>NUCLEOTIDE SEQUENCE [LARGE SCALE GENOMIC DNA]</scope>
    <source>
        <strain evidence="1 2">WHRI 8848</strain>
    </source>
</reference>
<name>A0A1A9MC23_9XANT</name>
<accession>A0A1A9MC23</accession>
<dbReference type="Proteomes" id="UP000077659">
    <property type="component" value="Unassembled WGS sequence"/>
</dbReference>
<organism evidence="1 2">
    <name type="scientific">Xanthomonas floridensis</name>
    <dbReference type="NCBI Taxonomy" id="1843580"/>
    <lineage>
        <taxon>Bacteria</taxon>
        <taxon>Pseudomonadati</taxon>
        <taxon>Pseudomonadota</taxon>
        <taxon>Gammaproteobacteria</taxon>
        <taxon>Lysobacterales</taxon>
        <taxon>Lysobacteraceae</taxon>
        <taxon>Xanthomonas</taxon>
    </lineage>
</organism>
<dbReference type="STRING" id="1843580.A7D17_16710"/>
<evidence type="ECO:0000313" key="1">
    <source>
        <dbReference type="EMBL" id="OAG67609.1"/>
    </source>
</evidence>
<gene>
    <name evidence="1" type="ORF">A7D17_16710</name>
</gene>
<dbReference type="AlphaFoldDB" id="A0A1A9MC23"/>
<sequence>MASIAVIAHHPYCRVIAVPWSVFGAQAYPAGLVIELPDTCDQAVTASTARPGPADQLAIRHFAASAQNTPILPRQVQVRRQPGGTQLPVEAAGRPCVLDNQAPGRFETQVS</sequence>
<dbReference type="EMBL" id="LXNG01000015">
    <property type="protein sequence ID" value="OAG67609.1"/>
    <property type="molecule type" value="Genomic_DNA"/>
</dbReference>
<comment type="caution">
    <text evidence="1">The sequence shown here is derived from an EMBL/GenBank/DDBJ whole genome shotgun (WGS) entry which is preliminary data.</text>
</comment>
<evidence type="ECO:0000313" key="2">
    <source>
        <dbReference type="Proteomes" id="UP000077659"/>
    </source>
</evidence>